<dbReference type="InterPro" id="IPR050857">
    <property type="entry name" value="D-2-hydroxyacid_DH"/>
</dbReference>
<comment type="caution">
    <text evidence="5">The sequence shown here is derived from an EMBL/GenBank/DDBJ whole genome shotgun (WGS) entry which is preliminary data.</text>
</comment>
<dbReference type="STRING" id="1196081.A0A364KSH1"/>
<dbReference type="GO" id="GO:0016491">
    <property type="term" value="F:oxidoreductase activity"/>
    <property type="evidence" value="ECO:0007669"/>
    <property type="project" value="UniProtKB-KW"/>
</dbReference>
<proteinExistence type="inferred from homology"/>
<comment type="similarity">
    <text evidence="1">Belongs to the D-isomer specific 2-hydroxyacid dehydrogenase family.</text>
</comment>
<dbReference type="InterPro" id="IPR006140">
    <property type="entry name" value="D-isomer_DH_NAD-bd"/>
</dbReference>
<dbReference type="RefSeq" id="XP_040731013.1">
    <property type="nucleotide sequence ID" value="XM_040874662.1"/>
</dbReference>
<dbReference type="SUPFAM" id="SSF52283">
    <property type="entry name" value="Formate/glycerate dehydrogenase catalytic domain-like"/>
    <property type="match status" value="1"/>
</dbReference>
<dbReference type="GO" id="GO:0016747">
    <property type="term" value="F:acyltransferase activity, transferring groups other than amino-acyl groups"/>
    <property type="evidence" value="ECO:0007669"/>
    <property type="project" value="InterPro"/>
</dbReference>
<dbReference type="CDD" id="cd04301">
    <property type="entry name" value="NAT_SF"/>
    <property type="match status" value="2"/>
</dbReference>
<dbReference type="EMBL" id="MIKG01000003">
    <property type="protein sequence ID" value="RAO66496.1"/>
    <property type="molecule type" value="Genomic_DNA"/>
</dbReference>
<feature type="domain" description="N-acetyltransferase" evidence="4">
    <location>
        <begin position="555"/>
        <end position="680"/>
    </location>
</feature>
<dbReference type="GO" id="GO:0051287">
    <property type="term" value="F:NAD binding"/>
    <property type="evidence" value="ECO:0007669"/>
    <property type="project" value="InterPro"/>
</dbReference>
<gene>
    <name evidence="5" type="ORF">BHQ10_002508</name>
</gene>
<dbReference type="CDD" id="cd12169">
    <property type="entry name" value="PGDH_like_1"/>
    <property type="match status" value="1"/>
</dbReference>
<dbReference type="Gene3D" id="3.40.630.30">
    <property type="match status" value="2"/>
</dbReference>
<evidence type="ECO:0000313" key="6">
    <source>
        <dbReference type="Proteomes" id="UP000249363"/>
    </source>
</evidence>
<keyword evidence="6" id="KW-1185">Reference proteome</keyword>
<evidence type="ECO:0000256" key="2">
    <source>
        <dbReference type="ARBA" id="ARBA00023002"/>
    </source>
</evidence>
<dbReference type="SUPFAM" id="SSF55729">
    <property type="entry name" value="Acyl-CoA N-acyltransferases (Nat)"/>
    <property type="match status" value="2"/>
</dbReference>
<evidence type="ECO:0000313" key="5">
    <source>
        <dbReference type="EMBL" id="RAO66496.1"/>
    </source>
</evidence>
<evidence type="ECO:0000256" key="3">
    <source>
        <dbReference type="ARBA" id="ARBA00023027"/>
    </source>
</evidence>
<reference evidence="5 6" key="1">
    <citation type="journal article" date="2017" name="Biotechnol. Biofuels">
        <title>Differential beta-glucosidase expression as a function of carbon source availability in Talaromyces amestolkiae: a genomic and proteomic approach.</title>
        <authorList>
            <person name="de Eugenio L.I."/>
            <person name="Mendez-Liter J.A."/>
            <person name="Nieto-Dominguez M."/>
            <person name="Alonso L."/>
            <person name="Gil-Munoz J."/>
            <person name="Barriuso J."/>
            <person name="Prieto A."/>
            <person name="Martinez M.J."/>
        </authorList>
    </citation>
    <scope>NUCLEOTIDE SEQUENCE [LARGE SCALE GENOMIC DNA]</scope>
    <source>
        <strain evidence="5 6">CIB</strain>
    </source>
</reference>
<keyword evidence="2" id="KW-0560">Oxidoreductase</keyword>
<evidence type="ECO:0000259" key="4">
    <source>
        <dbReference type="PROSITE" id="PS51186"/>
    </source>
</evidence>
<feature type="domain" description="N-acetyltransferase" evidence="4">
    <location>
        <begin position="359"/>
        <end position="516"/>
    </location>
</feature>
<dbReference type="Pfam" id="PF00583">
    <property type="entry name" value="Acetyltransf_1"/>
    <property type="match status" value="2"/>
</dbReference>
<dbReference type="InterPro" id="IPR036291">
    <property type="entry name" value="NAD(P)-bd_dom_sf"/>
</dbReference>
<accession>A0A364KSH1</accession>
<dbReference type="Gene3D" id="3.40.50.720">
    <property type="entry name" value="NAD(P)-binding Rossmann-like Domain"/>
    <property type="match status" value="2"/>
</dbReference>
<evidence type="ECO:0000256" key="1">
    <source>
        <dbReference type="ARBA" id="ARBA00005854"/>
    </source>
</evidence>
<name>A0A364KSH1_TALAM</name>
<dbReference type="GeneID" id="63791725"/>
<protein>
    <recommendedName>
        <fullName evidence="4">N-acetyltransferase domain-containing protein</fullName>
    </recommendedName>
</protein>
<dbReference type="PANTHER" id="PTHR42789:SF1">
    <property type="entry name" value="D-ISOMER SPECIFIC 2-HYDROXYACID DEHYDROGENASE FAMILY PROTEIN (AFU_ORTHOLOGUE AFUA_6G10090)"/>
    <property type="match status" value="1"/>
</dbReference>
<dbReference type="PROSITE" id="PS51186">
    <property type="entry name" value="GNAT"/>
    <property type="match status" value="2"/>
</dbReference>
<organism evidence="5 6">
    <name type="scientific">Talaromyces amestolkiae</name>
    <dbReference type="NCBI Taxonomy" id="1196081"/>
    <lineage>
        <taxon>Eukaryota</taxon>
        <taxon>Fungi</taxon>
        <taxon>Dikarya</taxon>
        <taxon>Ascomycota</taxon>
        <taxon>Pezizomycotina</taxon>
        <taxon>Eurotiomycetes</taxon>
        <taxon>Eurotiomycetidae</taxon>
        <taxon>Eurotiales</taxon>
        <taxon>Trichocomaceae</taxon>
        <taxon>Talaromyces</taxon>
        <taxon>Talaromyces sect. Talaromyces</taxon>
    </lineage>
</organism>
<dbReference type="PANTHER" id="PTHR42789">
    <property type="entry name" value="D-ISOMER SPECIFIC 2-HYDROXYACID DEHYDROGENASE FAMILY PROTEIN (AFU_ORTHOLOGUE AFUA_6G10090)"/>
    <property type="match status" value="1"/>
</dbReference>
<dbReference type="Proteomes" id="UP000249363">
    <property type="component" value="Unassembled WGS sequence"/>
</dbReference>
<dbReference type="PROSITE" id="PS00671">
    <property type="entry name" value="D_2_HYDROXYACID_DH_3"/>
    <property type="match status" value="1"/>
</dbReference>
<dbReference type="SUPFAM" id="SSF51735">
    <property type="entry name" value="NAD(P)-binding Rossmann-fold domains"/>
    <property type="match status" value="1"/>
</dbReference>
<dbReference type="InterPro" id="IPR029753">
    <property type="entry name" value="D-isomer_DH_CS"/>
</dbReference>
<dbReference type="Pfam" id="PF02826">
    <property type="entry name" value="2-Hacid_dh_C"/>
    <property type="match status" value="1"/>
</dbReference>
<dbReference type="AlphaFoldDB" id="A0A364KSH1"/>
<dbReference type="InterPro" id="IPR000182">
    <property type="entry name" value="GNAT_dom"/>
</dbReference>
<dbReference type="InterPro" id="IPR016181">
    <property type="entry name" value="Acyl_CoA_acyltransferase"/>
</dbReference>
<sequence length="680" mass="74589">MSSPIKVAILDDYQDIASSKFEHLVKSNKISLTLFPQTLNIRNADEREAQIKRLQPFEVISTMRERSIFNADLLGSLPNLKLLLTTGKRNFSIDHEFAATRGIVVAGTDRIAQDGAAGGGAGPDPTTQQCWALILGLSKHIARDDSALKSDKSYWQGDSLAIHLPGKTLGLVGLGRLGTASAKIAILAFGMKVVAWSSSLTQERADEAATEIGLPAGSIQVAASKLDLLRRADIVSLHYVLSDRSRGLIGREELAAMKPTALLINTSRGPLIDQEALLETLKEGKIRGAALDVFDVEPLPADSEWRTTEWGKNGRSEVLLSPHMGYGVEEYIGGMYDQNVVNLERYLEGKELLPTMAELTIRSYDNDSDAANVSTLWQNTFPQYPISPQHLEKLLSLSIGSHFVALIENKLIGFCATYREPLKDGETGYLAILAIQSEFQSKGHGTKLLEHAIEHLCKSFKQVKVGSSIPRFWPGVPTDLNIKDQEFFVKRGFREGTKCKDLYQPLSTFKAPQYLLDRATSSGITFAPLKSSGADECITAQELIFPQWAGGYKMLHSEKLYDEIMVAFDQNGSRQVGWTLMLSPGKSRLWHGFAFLPVVGGEKDGGTGGDGKTGLIAAVGVRDDVRGKGVGLGLICAAMEEMRRRGGLDGVFIDSVVLDNFYEKVGFKIWREYRVFVMDG</sequence>
<keyword evidence="3" id="KW-0520">NAD</keyword>
<dbReference type="OrthoDB" id="298012at2759"/>